<dbReference type="AlphaFoldDB" id="A0A1M5T9M7"/>
<evidence type="ECO:0000259" key="1">
    <source>
        <dbReference type="SMART" id="SM00065"/>
    </source>
</evidence>
<organism evidence="2 3">
    <name type="scientific">Desulfofustis glycolicus DSM 9705</name>
    <dbReference type="NCBI Taxonomy" id="1121409"/>
    <lineage>
        <taxon>Bacteria</taxon>
        <taxon>Pseudomonadati</taxon>
        <taxon>Thermodesulfobacteriota</taxon>
        <taxon>Desulfobulbia</taxon>
        <taxon>Desulfobulbales</taxon>
        <taxon>Desulfocapsaceae</taxon>
        <taxon>Desulfofustis</taxon>
    </lineage>
</organism>
<gene>
    <name evidence="2" type="ORF">SAMN02745124_00675</name>
</gene>
<sequence>MNNTPSPDQKIAALMACARTVLQKRSFPECARSLFDHCCRLTGAVSGYVALLSADGHENEVLFLEAGNLPCSVDPLLPMPIRGLRATAYHRHQTVYDNDFMNSRWVAFMPTGHVDLHNVLFAPLNINGQTVGIMGLANKPSDFTDDDAEIASVIGELAAIALANSRYLDLLNEKTASLERALAEIKTLRGLLPICSQCRKVRDDAGLWQRLEAYLEQHTDTRFTHGLCPNCVRELYPDEADAILGGPKDLNPSQS</sequence>
<reference evidence="2 3" key="1">
    <citation type="submission" date="2016-11" db="EMBL/GenBank/DDBJ databases">
        <authorList>
            <person name="Jaros S."/>
            <person name="Januszkiewicz K."/>
            <person name="Wedrychowicz H."/>
        </authorList>
    </citation>
    <scope>NUCLEOTIDE SEQUENCE [LARGE SCALE GENOMIC DNA]</scope>
    <source>
        <strain evidence="2 3">DSM 9705</strain>
    </source>
</reference>
<dbReference type="Gene3D" id="3.30.450.40">
    <property type="match status" value="1"/>
</dbReference>
<keyword evidence="3" id="KW-1185">Reference proteome</keyword>
<dbReference type="InterPro" id="IPR029016">
    <property type="entry name" value="GAF-like_dom_sf"/>
</dbReference>
<evidence type="ECO:0000313" key="2">
    <source>
        <dbReference type="EMBL" id="SHH47467.1"/>
    </source>
</evidence>
<accession>A0A1M5T9M7</accession>
<protein>
    <submittedName>
        <fullName evidence="2">GAF domain-containing protein</fullName>
    </submittedName>
</protein>
<proteinExistence type="predicted"/>
<dbReference type="Proteomes" id="UP000184139">
    <property type="component" value="Unassembled WGS sequence"/>
</dbReference>
<dbReference type="SMART" id="SM00065">
    <property type="entry name" value="GAF"/>
    <property type="match status" value="1"/>
</dbReference>
<dbReference type="SUPFAM" id="SSF55781">
    <property type="entry name" value="GAF domain-like"/>
    <property type="match status" value="1"/>
</dbReference>
<dbReference type="STRING" id="1121409.SAMN02745124_00675"/>
<dbReference type="EMBL" id="FQXS01000002">
    <property type="protein sequence ID" value="SHH47467.1"/>
    <property type="molecule type" value="Genomic_DNA"/>
</dbReference>
<dbReference type="InterPro" id="IPR003018">
    <property type="entry name" value="GAF"/>
</dbReference>
<dbReference type="RefSeq" id="WP_073373402.1">
    <property type="nucleotide sequence ID" value="NZ_FQXS01000002.1"/>
</dbReference>
<name>A0A1M5T9M7_9BACT</name>
<dbReference type="Pfam" id="PF13185">
    <property type="entry name" value="GAF_2"/>
    <property type="match status" value="1"/>
</dbReference>
<feature type="domain" description="GAF" evidence="1">
    <location>
        <begin position="26"/>
        <end position="172"/>
    </location>
</feature>
<evidence type="ECO:0000313" key="3">
    <source>
        <dbReference type="Proteomes" id="UP000184139"/>
    </source>
</evidence>